<dbReference type="RefSeq" id="WP_138645689.1">
    <property type="nucleotide sequence ID" value="NZ_VCKW01000063.1"/>
</dbReference>
<evidence type="ECO:0000313" key="2">
    <source>
        <dbReference type="EMBL" id="TMR01256.1"/>
    </source>
</evidence>
<dbReference type="AlphaFoldDB" id="A0A5C4JDG6"/>
<proteinExistence type="predicted"/>
<comment type="caution">
    <text evidence="2">The sequence shown here is derived from an EMBL/GenBank/DDBJ whole genome shotgun (WGS) entry which is preliminary data.</text>
</comment>
<dbReference type="Proteomes" id="UP000309174">
    <property type="component" value="Unassembled WGS sequence"/>
</dbReference>
<name>A0A5C4JDG6_9ACTN</name>
<organism evidence="2 3">
    <name type="scientific">Actinomadura soli</name>
    <dbReference type="NCBI Taxonomy" id="2508997"/>
    <lineage>
        <taxon>Bacteria</taxon>
        <taxon>Bacillati</taxon>
        <taxon>Actinomycetota</taxon>
        <taxon>Actinomycetes</taxon>
        <taxon>Streptosporangiales</taxon>
        <taxon>Thermomonosporaceae</taxon>
        <taxon>Actinomadura</taxon>
    </lineage>
</organism>
<evidence type="ECO:0000256" key="1">
    <source>
        <dbReference type="SAM" id="MobiDB-lite"/>
    </source>
</evidence>
<protein>
    <submittedName>
        <fullName evidence="2">Uncharacterized protein</fullName>
    </submittedName>
</protein>
<gene>
    <name evidence="2" type="ORF">ETD83_14755</name>
</gene>
<feature type="region of interest" description="Disordered" evidence="1">
    <location>
        <begin position="291"/>
        <end position="312"/>
    </location>
</feature>
<dbReference type="OrthoDB" id="3212365at2"/>
<accession>A0A5C4JDG6</accession>
<keyword evidence="3" id="KW-1185">Reference proteome</keyword>
<evidence type="ECO:0000313" key="3">
    <source>
        <dbReference type="Proteomes" id="UP000309174"/>
    </source>
</evidence>
<sequence>MSRYAYDMAQRTLIVTWGTGLGDVATVVAELSPEIDDVRIQRLTQALTDFSAAAWRTYTHPASAADSLEINSEGWRRQGDRDALSKAADALINPNLPHAGTMIQSYVHTEEAAHCVGRALHAIDDAALRDTIVNEVQSELDALERAELGDLTGRARQAVLLSREGASPVQVEAADRLLQQNPLNGEALFIEVDPVAAGVAAAHWLQAAADVTARRSGLVPAVVVMEADNIEALPHRTPTTVLEMMSAGLSPYTTVTALVRGAMAAAEGRVPDLDALLEQIDEINELTHELGSSSHANEALRDEVRTTPLDPSRPARDLLEDLLLGIHGCRLLYQECADTAEEEIGENVEEAYERSAAAFIEELRAEAKAHRSRVL</sequence>
<reference evidence="2 3" key="1">
    <citation type="submission" date="2019-05" db="EMBL/GenBank/DDBJ databases">
        <title>Draft genome sequence of Actinomadura sp. 14C53.</title>
        <authorList>
            <person name="Saricaoglu S."/>
            <person name="Isik K."/>
        </authorList>
    </citation>
    <scope>NUCLEOTIDE SEQUENCE [LARGE SCALE GENOMIC DNA]</scope>
    <source>
        <strain evidence="2 3">14C53</strain>
    </source>
</reference>
<dbReference type="EMBL" id="VCKW01000063">
    <property type="protein sequence ID" value="TMR01256.1"/>
    <property type="molecule type" value="Genomic_DNA"/>
</dbReference>